<organism evidence="3 4">
    <name type="scientific">Microlunatus soli</name>
    <dbReference type="NCBI Taxonomy" id="630515"/>
    <lineage>
        <taxon>Bacteria</taxon>
        <taxon>Bacillati</taxon>
        <taxon>Actinomycetota</taxon>
        <taxon>Actinomycetes</taxon>
        <taxon>Propionibacteriales</taxon>
        <taxon>Propionibacteriaceae</taxon>
        <taxon>Microlunatus</taxon>
    </lineage>
</organism>
<feature type="compositionally biased region" description="Low complexity" evidence="1">
    <location>
        <begin position="310"/>
        <end position="321"/>
    </location>
</feature>
<dbReference type="NCBIfam" id="NF041131">
    <property type="entry name" value="RicT_YaaT_fam"/>
    <property type="match status" value="1"/>
</dbReference>
<dbReference type="GO" id="GO:0005737">
    <property type="term" value="C:cytoplasm"/>
    <property type="evidence" value="ECO:0007669"/>
    <property type="project" value="TreeGrafter"/>
</dbReference>
<dbReference type="AlphaFoldDB" id="A0A1H1STJ7"/>
<dbReference type="PANTHER" id="PTHR43830">
    <property type="entry name" value="PROTEIN PSP1"/>
    <property type="match status" value="1"/>
</dbReference>
<evidence type="ECO:0000256" key="1">
    <source>
        <dbReference type="SAM" id="MobiDB-lite"/>
    </source>
</evidence>
<dbReference type="PANTHER" id="PTHR43830:SF3">
    <property type="entry name" value="PROTEIN PSP1"/>
    <property type="match status" value="1"/>
</dbReference>
<reference evidence="3 4" key="1">
    <citation type="submission" date="2016-10" db="EMBL/GenBank/DDBJ databases">
        <authorList>
            <person name="de Groot N.N."/>
        </authorList>
    </citation>
    <scope>NUCLEOTIDE SEQUENCE [LARGE SCALE GENOMIC DNA]</scope>
    <source>
        <strain evidence="3 4">DSM 21800</strain>
    </source>
</reference>
<keyword evidence="4" id="KW-1185">Reference proteome</keyword>
<dbReference type="STRING" id="630515.SAMN04489812_2136"/>
<name>A0A1H1STJ7_9ACTN</name>
<evidence type="ECO:0000259" key="2">
    <source>
        <dbReference type="PROSITE" id="PS51411"/>
    </source>
</evidence>
<evidence type="ECO:0000313" key="3">
    <source>
        <dbReference type="EMBL" id="SDS51357.1"/>
    </source>
</evidence>
<dbReference type="RefSeq" id="WP_091524165.1">
    <property type="nucleotide sequence ID" value="NZ_LT629772.1"/>
</dbReference>
<feature type="domain" description="PSP1 C-terminal" evidence="2">
    <location>
        <begin position="60"/>
        <end position="149"/>
    </location>
</feature>
<dbReference type="Proteomes" id="UP000199103">
    <property type="component" value="Chromosome I"/>
</dbReference>
<gene>
    <name evidence="3" type="ORF">SAMN04489812_2136</name>
</gene>
<proteinExistence type="predicted"/>
<dbReference type="EMBL" id="LT629772">
    <property type="protein sequence ID" value="SDS51357.1"/>
    <property type="molecule type" value="Genomic_DNA"/>
</dbReference>
<protein>
    <submittedName>
        <fullName evidence="3">Cell fate regulator YaaT, PSP1 superfamily (Controls sporulation, competence, biofilm development)</fullName>
    </submittedName>
</protein>
<feature type="compositionally biased region" description="Basic residues" evidence="1">
    <location>
        <begin position="333"/>
        <end position="346"/>
    </location>
</feature>
<accession>A0A1H1STJ7</accession>
<feature type="region of interest" description="Disordered" evidence="1">
    <location>
        <begin position="293"/>
        <end position="364"/>
    </location>
</feature>
<dbReference type="PROSITE" id="PS51411">
    <property type="entry name" value="PSP1_C"/>
    <property type="match status" value="1"/>
</dbReference>
<dbReference type="InterPro" id="IPR047767">
    <property type="entry name" value="PSP1-like"/>
</dbReference>
<dbReference type="Pfam" id="PF04468">
    <property type="entry name" value="PSP1"/>
    <property type="match status" value="1"/>
</dbReference>
<evidence type="ECO:0000313" key="4">
    <source>
        <dbReference type="Proteomes" id="UP000199103"/>
    </source>
</evidence>
<dbReference type="OrthoDB" id="9779344at2"/>
<sequence length="364" mass="39506">MTRVMAVSFERYGRLYYLDAADADYQIGDRVLVPTEEGGPEVAECVWAPEWLTEDFGELPQCAGKAADQDLERDEANRRKRAEAKLVAKKLIKKNDLPMKVVGVDYLDRGTDFDQMVVVYFTAPHRVDFRTLVSELARALQARIDLRQVGSRDGARLTGGIGSCGRDLCCATFLKDFEPVSLRLAKAQDLPSNPMRISGACGRLMCCLKYEHPLYAEFARNAPAVGSQVSTADGDGVVVGHQVPADAVVVRMRDSGAITSCSRASVCGSRAAYETRDPRADQASAAAVLDQALPADEPDRSTPADQPDQGSLSLSKGPSGPEVEAAATERPKKKERTKARRRRRRRAAADGDQSGASAPDSDDQ</sequence>
<dbReference type="InterPro" id="IPR007557">
    <property type="entry name" value="PSP1_C"/>
</dbReference>